<organism evidence="2 3">
    <name type="scientific">Caerostris extrusa</name>
    <name type="common">Bark spider</name>
    <name type="synonym">Caerostris bankana</name>
    <dbReference type="NCBI Taxonomy" id="172846"/>
    <lineage>
        <taxon>Eukaryota</taxon>
        <taxon>Metazoa</taxon>
        <taxon>Ecdysozoa</taxon>
        <taxon>Arthropoda</taxon>
        <taxon>Chelicerata</taxon>
        <taxon>Arachnida</taxon>
        <taxon>Araneae</taxon>
        <taxon>Araneomorphae</taxon>
        <taxon>Entelegynae</taxon>
        <taxon>Araneoidea</taxon>
        <taxon>Araneidae</taxon>
        <taxon>Caerostris</taxon>
    </lineage>
</organism>
<proteinExistence type="predicted"/>
<accession>A0AAV4RS77</accession>
<feature type="chain" id="PRO_5043349233" evidence="1">
    <location>
        <begin position="23"/>
        <end position="188"/>
    </location>
</feature>
<gene>
    <name evidence="2" type="ORF">CEXT_271521</name>
</gene>
<name>A0AAV4RS77_CAEEX</name>
<dbReference type="Proteomes" id="UP001054945">
    <property type="component" value="Unassembled WGS sequence"/>
</dbReference>
<protein>
    <submittedName>
        <fullName evidence="2">Uncharacterized protein</fullName>
    </submittedName>
</protein>
<keyword evidence="1" id="KW-0732">Signal</keyword>
<dbReference type="EMBL" id="BPLR01008422">
    <property type="protein sequence ID" value="GIY24570.1"/>
    <property type="molecule type" value="Genomic_DNA"/>
</dbReference>
<comment type="caution">
    <text evidence="2">The sequence shown here is derived from an EMBL/GenBank/DDBJ whole genome shotgun (WGS) entry which is preliminary data.</text>
</comment>
<reference evidence="2 3" key="1">
    <citation type="submission" date="2021-06" db="EMBL/GenBank/DDBJ databases">
        <title>Caerostris extrusa draft genome.</title>
        <authorList>
            <person name="Kono N."/>
            <person name="Arakawa K."/>
        </authorList>
    </citation>
    <scope>NUCLEOTIDE SEQUENCE [LARGE SCALE GENOMIC DNA]</scope>
</reference>
<feature type="signal peptide" evidence="1">
    <location>
        <begin position="1"/>
        <end position="22"/>
    </location>
</feature>
<keyword evidence="3" id="KW-1185">Reference proteome</keyword>
<evidence type="ECO:0000313" key="2">
    <source>
        <dbReference type="EMBL" id="GIY24570.1"/>
    </source>
</evidence>
<evidence type="ECO:0000313" key="3">
    <source>
        <dbReference type="Proteomes" id="UP001054945"/>
    </source>
</evidence>
<evidence type="ECO:0000256" key="1">
    <source>
        <dbReference type="SAM" id="SignalP"/>
    </source>
</evidence>
<dbReference type="AlphaFoldDB" id="A0AAV4RS77"/>
<sequence length="188" mass="21221">MDTNTLKLSFSLSWLVESSVLGQCGTDRDLLCGMRKISLFGKSVGCMLAFRLFGVKVCGGGESFFWDIQWCVKEELQTSRASLVLFRSTNNYAAIASLNLKAPIVAILKLTHQLGICMLSVIRVIRVTHFIRLGLKSPLQKGIPIRDPCPWKSSRKTFFPPLPIEENKAVPLKKCFSKQNTKKHKKFW</sequence>